<gene>
    <name evidence="4" type="ORF">ESN35_09080</name>
</gene>
<keyword evidence="3" id="KW-0732">Signal</keyword>
<dbReference type="RefSeq" id="WP_129237992.1">
    <property type="nucleotide sequence ID" value="NZ_CP035464.1"/>
</dbReference>
<feature type="chain" id="PRO_5020469170" evidence="3">
    <location>
        <begin position="16"/>
        <end position="2676"/>
    </location>
</feature>
<accession>A0A4P6DU49</accession>
<keyword evidence="2" id="KW-0472">Membrane</keyword>
<dbReference type="InterPro" id="IPR008454">
    <property type="entry name" value="Collagen-bd_Cna-like_B-typ_dom"/>
</dbReference>
<dbReference type="SUPFAM" id="SSF49478">
    <property type="entry name" value="Cna protein B-type domain"/>
    <property type="match status" value="1"/>
</dbReference>
<keyword evidence="2" id="KW-1133">Transmembrane helix</keyword>
<dbReference type="EMBL" id="CP035464">
    <property type="protein sequence ID" value="QAY33543.1"/>
    <property type="molecule type" value="Genomic_DNA"/>
</dbReference>
<dbReference type="Gene3D" id="2.60.40.1140">
    <property type="entry name" value="Collagen-binding surface protein Cna, B-type domain"/>
    <property type="match status" value="1"/>
</dbReference>
<evidence type="ECO:0000256" key="2">
    <source>
        <dbReference type="SAM" id="Phobius"/>
    </source>
</evidence>
<protein>
    <submittedName>
        <fullName evidence="4">LPXTG cell wall anchor domain-containing protein</fullName>
    </submittedName>
</protein>
<feature type="region of interest" description="Disordered" evidence="1">
    <location>
        <begin position="21"/>
        <end position="40"/>
    </location>
</feature>
<dbReference type="Proteomes" id="UP000293589">
    <property type="component" value="Chromosome"/>
</dbReference>
<feature type="transmembrane region" description="Helical" evidence="2">
    <location>
        <begin position="2641"/>
        <end position="2659"/>
    </location>
</feature>
<evidence type="ECO:0000313" key="4">
    <source>
        <dbReference type="EMBL" id="QAY33543.1"/>
    </source>
</evidence>
<feature type="region of interest" description="Disordered" evidence="1">
    <location>
        <begin position="2093"/>
        <end position="2115"/>
    </location>
</feature>
<feature type="region of interest" description="Disordered" evidence="1">
    <location>
        <begin position="118"/>
        <end position="190"/>
    </location>
</feature>
<proteinExistence type="predicted"/>
<reference evidence="4 5" key="1">
    <citation type="submission" date="2019-01" db="EMBL/GenBank/DDBJ databases">
        <title>Complete genome sequence of Bifidobacterium gallinarum CACC 514.</title>
        <authorList>
            <person name="Jung M."/>
        </authorList>
    </citation>
    <scope>NUCLEOTIDE SEQUENCE [LARGE SCALE GENOMIC DNA]</scope>
    <source>
        <strain evidence="4 5">CACC 514</strain>
    </source>
</reference>
<feature type="region of interest" description="Disordered" evidence="1">
    <location>
        <begin position="73"/>
        <end position="105"/>
    </location>
</feature>
<sequence>MIVATAMLTPTIASAAPVVPDAPSPVPGVESSSPYADDGVTYTADGRPLYESASDTIYIYNALQTAVSRQDDAADQPVLTGDGDAETFGTGQPIYAEDSDEPLTYSPEHTYVYVDGWDEGLEDAGDNNNVVVSDEPEAQEESDAEKDEQAEKAEPVEKNDAAGKDVVETEPTEDSAEKSTESDEVDLLADGDETEAYNSLSGRDYVGQVTKQIGDETYILIGNEQQLRAIGSNKEVHGIVYHRDTLVSEYYIAYNGDADLGEGEVLGDIPSPGLGNNCGVDSTGAKDESASWETGLYYTSNANYIIFRDIDVSSGGDWTPLMFEGVLIGAKASGNETIWDEKGSEITATESPRIIGVNVDVTGVLDTSKYAGVGFFGTISSKMNPSNLGLSGGTTIVDNITLVAPQVNNQATGFEDLPDNLVEWLLSLLGNLASGLLGGVDYIIQILTGAITGTDGLRLGLSDLIKGLLSLRNDDPTTTATGTFAGRVVGDVRINNCNVVPSEEGAQASVTSSWGLTGGFVGYSEGMTEYDGLSGLLKFSTDALETILNAIPGLGLGDLITLLLRNKIIDVSQLIPTGYINPMIENSSVSLSNTTIGTSSSSKNGGFIGEQVGTIILNSQVLTPVTVLAETYAGGFSGVARNGVMKGALSDLGVELIRVAQPQSVTQGCSTVGATVTAGSYAGGFTGALANSYSVNDTIDGSVSAKATSHTVTNEDGSTSTYALAGGFAGAATLGWATDLGSKEAGENNLLGAVNKLLVTLLGGDAGGEGANAGKASTLLSLVGIDNSAILGAQMTGGTIQVESKGNYAGGLLGRGDGVMIAASDDEHLNELDTYDRAEEIGTVGRPTARDNKIEGLQSVTAADSFAGGIAGRVGTASIGGLLNTTLGLGGYLPYEVSDITVSGVTDGYTVEATDGMSAGGGIGEATGGLSKDVELSGVKSVKAVNRAGGFAGVVGPGDLVGTGGLDLLGLGALTVKGLLSVAEGVNVSTENVAVSGVNSGMTVESTGKPNNNEDRSVQYVAGGFIGKANSVQVTTSHVDNLLNVKAADYSGYAGGFVGTSVTGGLADVSDETDLKGLISAGNLLTAVGYLVPTYTDVYASYVDAGGVEAEVAGGFAGDFQSGFINTAWNAEKVAYKAVQPASADYAVYNIDHVKGRLFAGGFGGRVTSGGLASSGDKGGLSILGDIAGLSIDASNLLSLVDAYVPIINYAGVSSTPKGAADDAADDGFTVAATSFDEGVSGSGSAGGYIGYASGAQIGYSDVSTLRHTTVEEPKDLEATSAPSYFDGSSSYAVSAPRYAGGFFGLMDIGNAASLGEGLDVLGNLKLSNVLEALSVVVSTIEHSSVYGAPGGYAVLASGSSANGSTAEENGDLGHAGGFAGLVLGGQIQDANAYNFSHIIGQESAGGYAGTAEPGNVASVLGGSNLLGGLVSTSDALAQLAEDFVPSIRNSETTSVPCGGVVRANAFSDVGNERGMAGGYIGRNEGAQIWGNNTKPWKAATEAYDGPTREAAAWRIRSVYGAEFAGGFTGIMKPAETAETGNLSLLWGLIKVDNALGALGVAYPTEENTAVYGPLRGLDLDTWNSWVKYVGVNGGYGSDLAASGTVDSPEKLEALIANHVYGIDVVAGREKVATAGEANPLKGGSAGGYVGAMIAGTVTNGQAHDVKLVRALRGAGGFAGSAEAGGAATLGTVNLLGIKLNLGALLDAAQVFVPVIKNSSVEGYRMGMTVAATGAGSRNDDITNATGNAGGYIGYGAGVQIWGDGTTELPAEGEGSADQASDADARSTAGCNVSNLRRVQAPAYAGGYAGRLTSGSTANINTDGVSDGFLQGVLDMVLDNANIGDLVSVLQATMSTVRGATVSPADDAWGFTVDAYRADDTVTYPLAAGGFAGSIQATVLGERDANSGSSSALHVEGLRGVDGGLYAGGFVGVAEAGGVAEVAGGTGEGAQTSLLDILKLGNVEVLQAFQPFIYASSVSGSADGITVNAHTWDTGGLLGSKRMSGNAGGFAGTVMSGEVLNSSVEDLNAVSGPNYTGGFVGYTGKSGVADVESVDALDQLGGILGLTAGVANVMGTTVTGCSVEGKLGGYTVSSQGVTGDPEDGGTDASGSTASNEQKAGGFVGYADLAHITDCHATALKLVKSPEVAGGFAGETSFAYLISAEADSALLNAILSVVDQLVKYLYLDDLQHLDAIQLDLLGKALSLDVISDGNVLSVWLLGINISVSLAQGSDIHDDKDDVVKVTIGDSEIKLSCNKGGIVWDADEKAEVTVNLIKGNRSEVTDCSVTGIADGYDVFGGAATQKLDGTATDGYAGGFVGFNNEGKLTGNDMRYADVVRGTADKTGPFTGATAYDSTYWFNDITDIDQNNTYHVYRDPSLVGQTVTGASSMTVDPGAYDTGIPGDTTTATEDNAAWARFDVSGHVPVVGSNHGNWKGATVGGSDIDVYVSAAKAKLMDDASVSDNTGGLTPEPGDGQDPCAERVNVTIQKIWNDGGNWAGKRPGSIKVRLTATYTNNEGATVTPPRIQPTDADGNPVGELVDNPIEVTLTVDDASEWTDTWRKVVENLPVAFAEQVIDADGNQKTVLHYYTYTASEVLFDGQTGTTQDPADSDYMVSIETDGTEKVITITNSTPLPETGGMGTHWFAILGVLIVGVGILLTRKDTYGRGTGRHRAAR</sequence>
<dbReference type="CDD" id="cd00222">
    <property type="entry name" value="CollagenBindB"/>
    <property type="match status" value="1"/>
</dbReference>
<feature type="signal peptide" evidence="3">
    <location>
        <begin position="1"/>
        <end position="15"/>
    </location>
</feature>
<evidence type="ECO:0000256" key="1">
    <source>
        <dbReference type="SAM" id="MobiDB-lite"/>
    </source>
</evidence>
<dbReference type="KEGG" id="bgx:ESN35_09080"/>
<feature type="compositionally biased region" description="Basic and acidic residues" evidence="1">
    <location>
        <begin position="147"/>
        <end position="167"/>
    </location>
</feature>
<dbReference type="NCBIfam" id="TIGR01167">
    <property type="entry name" value="LPXTG_anchor"/>
    <property type="match status" value="1"/>
</dbReference>
<organism evidence="4 5">
    <name type="scientific">Bifidobacterium pullorum subsp. gallinarum</name>
    <dbReference type="NCBI Taxonomy" id="78344"/>
    <lineage>
        <taxon>Bacteria</taxon>
        <taxon>Bacillati</taxon>
        <taxon>Actinomycetota</taxon>
        <taxon>Actinomycetes</taxon>
        <taxon>Bifidobacteriales</taxon>
        <taxon>Bifidobacteriaceae</taxon>
        <taxon>Bifidobacterium</taxon>
    </lineage>
</organism>
<keyword evidence="2" id="KW-0812">Transmembrane</keyword>
<name>A0A4P6DU49_9BIFI</name>
<evidence type="ECO:0000256" key="3">
    <source>
        <dbReference type="SAM" id="SignalP"/>
    </source>
</evidence>
<feature type="compositionally biased region" description="Acidic residues" evidence="1">
    <location>
        <begin position="134"/>
        <end position="146"/>
    </location>
</feature>
<evidence type="ECO:0000313" key="5">
    <source>
        <dbReference type="Proteomes" id="UP000293589"/>
    </source>
</evidence>